<evidence type="ECO:0000256" key="1">
    <source>
        <dbReference type="ARBA" id="ARBA00004141"/>
    </source>
</evidence>
<name>A0A0H3YJ97_SCHMD</name>
<keyword evidence="2 5" id="KW-0812">Transmembrane</keyword>
<feature type="transmembrane region" description="Helical" evidence="5">
    <location>
        <begin position="113"/>
        <end position="134"/>
    </location>
</feature>
<feature type="transmembrane region" description="Helical" evidence="5">
    <location>
        <begin position="50"/>
        <end position="67"/>
    </location>
</feature>
<feature type="transmembrane region" description="Helical" evidence="5">
    <location>
        <begin position="251"/>
        <end position="270"/>
    </location>
</feature>
<dbReference type="EMBL" id="KT163661">
    <property type="protein sequence ID" value="AKN21611.1"/>
    <property type="molecule type" value="mRNA"/>
</dbReference>
<sequence>MGEVPKYKIERPIYSYENFSNDYVEEEKPFDILKTLSYKSRLQQLTFPMVLYYIMPFPFIMASFYKFRFIFNDIVSGITMLVFHIPQGMAFGLLTGVQPINGLYASFFPPLTYFLFGTSRHISLGTFSIMSLLSSVPVMREARRPVNNSLAINGTMPQIMSYEMVKLQIAIATALLAGIIQIIMGLCQLGCIMNYVNITLIGGFTTATAFHIILSQLGSLLGYSVRRYSGVGELPYKLYLFLSNIKDVHQITFSLSIACLLILALFNVFINPIVKKKFDVPIPIQLILVIFGTIISYSISLGSKYSVMIVGTIPKGFPSPMIPDVRIWPKITLDAIALAIFAFVMNSSLAKIYALEFSYDVNFNQELVAYGLSNVFGSFFQCIPSSASMTRTAVVVDVGMKSQMASVISCVLMMLVLLFLGPLFEHLPKCVLAAIVVSSLKGNLMRIKELPKLYNLSKLDFEIWIVSFVATILLNVPYGLFVGFIFSLMTVYMRFHNPKSSILGKLPNTNVYQNVKTYKDAIEIPGIKIFRYEAPIYFANADHFQNKLIKKVRVDPRILTDLLSSPNSEVYKTKTETSMLRPVEKSYKDYESNNNLKFIILDFRPVNYVDNVAVRTLSDIYKLYKEIGVFVYIAEPNFKVKRSLTKAGFAKDRIDKITFVTIHDAVLKILSTLMYLDKM</sequence>
<dbReference type="Gene3D" id="3.30.750.24">
    <property type="entry name" value="STAS domain"/>
    <property type="match status" value="1"/>
</dbReference>
<accession>A0A0H3YJ97</accession>
<feature type="transmembrane region" description="Helical" evidence="5">
    <location>
        <begin position="367"/>
        <end position="383"/>
    </location>
</feature>
<dbReference type="OrthoDB" id="288203at2759"/>
<dbReference type="InterPro" id="IPR001902">
    <property type="entry name" value="SLC26A/SulP_fam"/>
</dbReference>
<dbReference type="PANTHER" id="PTHR11814">
    <property type="entry name" value="SULFATE TRANSPORTER"/>
    <property type="match status" value="1"/>
</dbReference>
<dbReference type="InterPro" id="IPR002645">
    <property type="entry name" value="STAS_dom"/>
</dbReference>
<dbReference type="Pfam" id="PF01740">
    <property type="entry name" value="STAS"/>
    <property type="match status" value="1"/>
</dbReference>
<evidence type="ECO:0000259" key="6">
    <source>
        <dbReference type="PROSITE" id="PS50801"/>
    </source>
</evidence>
<dbReference type="InterPro" id="IPR011547">
    <property type="entry name" value="SLC26A/SulP_dom"/>
</dbReference>
<dbReference type="PROSITE" id="PS50801">
    <property type="entry name" value="STAS"/>
    <property type="match status" value="1"/>
</dbReference>
<comment type="subcellular location">
    <subcellularLocation>
        <location evidence="1">Membrane</location>
        <topology evidence="1">Multi-pass membrane protein</topology>
    </subcellularLocation>
</comment>
<dbReference type="GO" id="GO:0055085">
    <property type="term" value="P:transmembrane transport"/>
    <property type="evidence" value="ECO:0007669"/>
    <property type="project" value="InterPro"/>
</dbReference>
<dbReference type="SUPFAM" id="SSF52091">
    <property type="entry name" value="SpoIIaa-like"/>
    <property type="match status" value="1"/>
</dbReference>
<feature type="transmembrane region" description="Helical" evidence="5">
    <location>
        <begin position="404"/>
        <end position="424"/>
    </location>
</feature>
<feature type="transmembrane region" description="Helical" evidence="5">
    <location>
        <begin position="331"/>
        <end position="355"/>
    </location>
</feature>
<proteinExistence type="evidence at transcript level"/>
<feature type="transmembrane region" description="Helical" evidence="5">
    <location>
        <begin position="463"/>
        <end position="492"/>
    </location>
</feature>
<keyword evidence="3 5" id="KW-1133">Transmembrane helix</keyword>
<feature type="transmembrane region" description="Helical" evidence="5">
    <location>
        <begin position="282"/>
        <end position="299"/>
    </location>
</feature>
<dbReference type="NCBIfam" id="TIGR00815">
    <property type="entry name" value="sulP"/>
    <property type="match status" value="1"/>
</dbReference>
<dbReference type="Pfam" id="PF00916">
    <property type="entry name" value="Sulfate_transp"/>
    <property type="match status" value="1"/>
</dbReference>
<dbReference type="InterPro" id="IPR036513">
    <property type="entry name" value="STAS_dom_sf"/>
</dbReference>
<feature type="transmembrane region" description="Helical" evidence="5">
    <location>
        <begin position="167"/>
        <end position="186"/>
    </location>
</feature>
<dbReference type="CDD" id="cd07042">
    <property type="entry name" value="STAS_SulP_like_sulfate_transporter"/>
    <property type="match status" value="1"/>
</dbReference>
<evidence type="ECO:0000256" key="2">
    <source>
        <dbReference type="ARBA" id="ARBA00022692"/>
    </source>
</evidence>
<keyword evidence="4 5" id="KW-0472">Membrane</keyword>
<reference evidence="7" key="1">
    <citation type="journal article" date="2015" name="Elife">
        <title>Stem cells and fluid flow drive cyst formation in an invertebrate excretory organ.</title>
        <authorList>
            <person name="Thi-Kim Vu H."/>
            <person name="Rink J.C."/>
            <person name="McKinney S.A."/>
            <person name="McClain M."/>
            <person name="Lakshmanaperumal N."/>
            <person name="Alexander R."/>
            <person name="Sanchez Alvarado A."/>
        </authorList>
    </citation>
    <scope>NUCLEOTIDE SEQUENCE</scope>
</reference>
<evidence type="ECO:0000256" key="4">
    <source>
        <dbReference type="ARBA" id="ARBA00023136"/>
    </source>
</evidence>
<evidence type="ECO:0000256" key="5">
    <source>
        <dbReference type="SAM" id="Phobius"/>
    </source>
</evidence>
<feature type="transmembrane region" description="Helical" evidence="5">
    <location>
        <begin position="192"/>
        <end position="214"/>
    </location>
</feature>
<evidence type="ECO:0000313" key="7">
    <source>
        <dbReference type="EMBL" id="AKN21611.1"/>
    </source>
</evidence>
<organism evidence="7">
    <name type="scientific">Schmidtea mediterranea</name>
    <name type="common">Freshwater planarian flatworm</name>
    <dbReference type="NCBI Taxonomy" id="79327"/>
    <lineage>
        <taxon>Eukaryota</taxon>
        <taxon>Metazoa</taxon>
        <taxon>Spiralia</taxon>
        <taxon>Lophotrochozoa</taxon>
        <taxon>Platyhelminthes</taxon>
        <taxon>Rhabditophora</taxon>
        <taxon>Seriata</taxon>
        <taxon>Tricladida</taxon>
        <taxon>Continenticola</taxon>
        <taxon>Geoplanoidea</taxon>
        <taxon>Dugesiidae</taxon>
        <taxon>Schmidtea</taxon>
    </lineage>
</organism>
<evidence type="ECO:0000256" key="3">
    <source>
        <dbReference type="ARBA" id="ARBA00022989"/>
    </source>
</evidence>
<dbReference type="AlphaFoldDB" id="A0A0H3YJ97"/>
<dbReference type="GO" id="GO:0016020">
    <property type="term" value="C:membrane"/>
    <property type="evidence" value="ECO:0007669"/>
    <property type="project" value="UniProtKB-SubCell"/>
</dbReference>
<feature type="transmembrane region" description="Helical" evidence="5">
    <location>
        <begin position="74"/>
        <end position="93"/>
    </location>
</feature>
<gene>
    <name evidence="7" type="primary">slc26a-7</name>
</gene>
<feature type="domain" description="STAS" evidence="6">
    <location>
        <begin position="517"/>
        <end position="669"/>
    </location>
</feature>
<protein>
    <submittedName>
        <fullName evidence="7">Slc26a-7</fullName>
    </submittedName>
</protein>